<gene>
    <name evidence="2" type="ORF">BZA70DRAFT_270555</name>
</gene>
<sequence>MMLFRKKKTDSSVTDTIPSEQTPDNTDKSLTSFAQTVRRSRSALKLGSVRNEFGSLVYDDALSFCDLEVDEAEESAEDEATEPSTMLSLRFRRREPVTQNKTRKTTEEICDSAWLRKRIQDESQTEQGSVSSGEDGESTLDDKDLFDMLISPRESVNDLSSSFSCSLSSVTETEGGDIDCASGPSALDVIMSLSAQMSPPGKRLTNKQYLLCDFREIDARLCRLEGLEQELWRCLEELENISWESGVDDESESVSAVQETVETVDTPDLYIDTQVPPQLGDPSDSEIKQSENTSTPYSGITVKPGLIPTTAFVNSGERLNWKELSGVEICEVESGQGLEKEKVEKVPEKTEPGKVPGMKVRKGKGLSVGFSDTVEVCKFKD</sequence>
<comment type="caution">
    <text evidence="2">The sequence shown here is derived from an EMBL/GenBank/DDBJ whole genome shotgun (WGS) entry which is preliminary data.</text>
</comment>
<keyword evidence="3" id="KW-1185">Reference proteome</keyword>
<name>A0ABR1FBA3_9ASCO</name>
<dbReference type="Proteomes" id="UP001498771">
    <property type="component" value="Unassembled WGS sequence"/>
</dbReference>
<evidence type="ECO:0000313" key="2">
    <source>
        <dbReference type="EMBL" id="KAK7207129.1"/>
    </source>
</evidence>
<protein>
    <submittedName>
        <fullName evidence="2">Uncharacterized protein</fullName>
    </submittedName>
</protein>
<feature type="region of interest" description="Disordered" evidence="1">
    <location>
        <begin position="338"/>
        <end position="362"/>
    </location>
</feature>
<feature type="region of interest" description="Disordered" evidence="1">
    <location>
        <begin position="275"/>
        <end position="298"/>
    </location>
</feature>
<dbReference type="GeneID" id="90036824"/>
<feature type="compositionally biased region" description="Polar residues" evidence="1">
    <location>
        <begin position="11"/>
        <end position="31"/>
    </location>
</feature>
<feature type="compositionally biased region" description="Basic and acidic residues" evidence="1">
    <location>
        <begin position="338"/>
        <end position="352"/>
    </location>
</feature>
<evidence type="ECO:0000256" key="1">
    <source>
        <dbReference type="SAM" id="MobiDB-lite"/>
    </source>
</evidence>
<evidence type="ECO:0000313" key="3">
    <source>
        <dbReference type="Proteomes" id="UP001498771"/>
    </source>
</evidence>
<dbReference type="RefSeq" id="XP_064770162.1">
    <property type="nucleotide sequence ID" value="XM_064911312.1"/>
</dbReference>
<accession>A0ABR1FBA3</accession>
<reference evidence="2 3" key="1">
    <citation type="submission" date="2024-03" db="EMBL/GenBank/DDBJ databases">
        <title>Genome-scale model development and genomic sequencing of the oleaginous clade Lipomyces.</title>
        <authorList>
            <consortium name="Lawrence Berkeley National Laboratory"/>
            <person name="Czajka J.J."/>
            <person name="Han Y."/>
            <person name="Kim J."/>
            <person name="Mondo S.J."/>
            <person name="Hofstad B.A."/>
            <person name="Robles A."/>
            <person name="Haridas S."/>
            <person name="Riley R."/>
            <person name="LaButti K."/>
            <person name="Pangilinan J."/>
            <person name="Andreopoulos W."/>
            <person name="Lipzen A."/>
            <person name="Yan J."/>
            <person name="Wang M."/>
            <person name="Ng V."/>
            <person name="Grigoriev I.V."/>
            <person name="Spatafora J.W."/>
            <person name="Magnuson J.K."/>
            <person name="Baker S.E."/>
            <person name="Pomraning K.R."/>
        </authorList>
    </citation>
    <scope>NUCLEOTIDE SEQUENCE [LARGE SCALE GENOMIC DNA]</scope>
    <source>
        <strain evidence="2 3">Phaff 52-87</strain>
    </source>
</reference>
<organism evidence="2 3">
    <name type="scientific">Myxozyma melibiosi</name>
    <dbReference type="NCBI Taxonomy" id="54550"/>
    <lineage>
        <taxon>Eukaryota</taxon>
        <taxon>Fungi</taxon>
        <taxon>Dikarya</taxon>
        <taxon>Ascomycota</taxon>
        <taxon>Saccharomycotina</taxon>
        <taxon>Lipomycetes</taxon>
        <taxon>Lipomycetales</taxon>
        <taxon>Lipomycetaceae</taxon>
        <taxon>Myxozyma</taxon>
    </lineage>
</organism>
<proteinExistence type="predicted"/>
<feature type="region of interest" description="Disordered" evidence="1">
    <location>
        <begin position="121"/>
        <end position="140"/>
    </location>
</feature>
<dbReference type="EMBL" id="JBBJBU010000001">
    <property type="protein sequence ID" value="KAK7207129.1"/>
    <property type="molecule type" value="Genomic_DNA"/>
</dbReference>
<feature type="region of interest" description="Disordered" evidence="1">
    <location>
        <begin position="1"/>
        <end position="31"/>
    </location>
</feature>